<dbReference type="PANTHER" id="PTHR21666">
    <property type="entry name" value="PEPTIDASE-RELATED"/>
    <property type="match status" value="1"/>
</dbReference>
<keyword evidence="4" id="KW-0645">Protease</keyword>
<evidence type="ECO:0000313" key="10">
    <source>
        <dbReference type="EMBL" id="PPI87434.1"/>
    </source>
</evidence>
<evidence type="ECO:0000256" key="5">
    <source>
        <dbReference type="ARBA" id="ARBA00022723"/>
    </source>
</evidence>
<dbReference type="GO" id="GO:0006508">
    <property type="term" value="P:proteolysis"/>
    <property type="evidence" value="ECO:0007669"/>
    <property type="project" value="UniProtKB-KW"/>
</dbReference>
<dbReference type="SUPFAM" id="SSF51261">
    <property type="entry name" value="Duplicated hybrid motif"/>
    <property type="match status" value="1"/>
</dbReference>
<dbReference type="InterPro" id="IPR050570">
    <property type="entry name" value="Cell_wall_metabolism_enzyme"/>
</dbReference>
<dbReference type="Gene3D" id="2.70.70.10">
    <property type="entry name" value="Glucose Permease (Domain IIA)"/>
    <property type="match status" value="1"/>
</dbReference>
<dbReference type="GO" id="GO:0005886">
    <property type="term" value="C:plasma membrane"/>
    <property type="evidence" value="ECO:0007669"/>
    <property type="project" value="UniProtKB-SubCell"/>
</dbReference>
<evidence type="ECO:0000259" key="9">
    <source>
        <dbReference type="Pfam" id="PF01551"/>
    </source>
</evidence>
<dbReference type="InterPro" id="IPR011055">
    <property type="entry name" value="Dup_hybrid_motif"/>
</dbReference>
<evidence type="ECO:0000256" key="1">
    <source>
        <dbReference type="ARBA" id="ARBA00001947"/>
    </source>
</evidence>
<dbReference type="AlphaFoldDB" id="A0A2P5SYM7"/>
<gene>
    <name evidence="10" type="ORF">CRV11_00665</name>
</gene>
<dbReference type="EMBL" id="PDKS01000001">
    <property type="protein sequence ID" value="PPI87434.1"/>
    <property type="molecule type" value="Genomic_DNA"/>
</dbReference>
<protein>
    <recommendedName>
        <fullName evidence="9">M23ase beta-sheet core domain-containing protein</fullName>
    </recommendedName>
</protein>
<dbReference type="FunFam" id="2.70.70.10:FF:000002">
    <property type="entry name" value="Murein DD-endopeptidase MepM"/>
    <property type="match status" value="1"/>
</dbReference>
<keyword evidence="7" id="KW-0862">Zinc</keyword>
<evidence type="ECO:0000256" key="4">
    <source>
        <dbReference type="ARBA" id="ARBA00022670"/>
    </source>
</evidence>
<keyword evidence="6" id="KW-0378">Hydrolase</keyword>
<evidence type="ECO:0000256" key="8">
    <source>
        <dbReference type="ARBA" id="ARBA00023049"/>
    </source>
</evidence>
<dbReference type="PANTHER" id="PTHR21666:SF292">
    <property type="entry name" value="MUREIN DD-ENDOPEPTIDASE MEPM"/>
    <property type="match status" value="1"/>
</dbReference>
<evidence type="ECO:0000256" key="3">
    <source>
        <dbReference type="ARBA" id="ARBA00006646"/>
    </source>
</evidence>
<dbReference type="Proteomes" id="UP000296034">
    <property type="component" value="Unassembled WGS sequence"/>
</dbReference>
<sequence>MHKNTIKKYIICKSNYLLFSSYLIIVVVHICLSKINEYNAYKYKTFAINNFIISKKNQKKIIKQRNNNLLYVTWYNKIKITNSIQNAESNFHKYVKLLKYYRHVPINKHDNLLFVNNYIKNTNHQNIIIKNNISYKLYDTISLNSLICFLTTKKRLRVSSNFSMHRLNPITGHIRPHRGIDIALPTDTPIFAINKGEVIIVKTGNISSAGNYVAIFHKNGYITRYMHMNKIFVRKGQKIKYGDTIGLSGNTGYSTGPHLHFELWINNKAIDPLKVHLPIKSIIIK</sequence>
<dbReference type="Pfam" id="PF01551">
    <property type="entry name" value="Peptidase_M23"/>
    <property type="match status" value="1"/>
</dbReference>
<comment type="similarity">
    <text evidence="3">Belongs to the peptidase M23B family.</text>
</comment>
<comment type="cofactor">
    <cofactor evidence="1">
        <name>Zn(2+)</name>
        <dbReference type="ChEBI" id="CHEBI:29105"/>
    </cofactor>
</comment>
<dbReference type="GO" id="GO:0046872">
    <property type="term" value="F:metal ion binding"/>
    <property type="evidence" value="ECO:0007669"/>
    <property type="project" value="UniProtKB-KW"/>
</dbReference>
<name>A0A2P5SYM7_9GAMM</name>
<feature type="domain" description="M23ase beta-sheet core" evidence="9">
    <location>
        <begin position="176"/>
        <end position="272"/>
    </location>
</feature>
<evidence type="ECO:0000256" key="2">
    <source>
        <dbReference type="ARBA" id="ARBA00004162"/>
    </source>
</evidence>
<keyword evidence="8" id="KW-0482">Metalloprotease</keyword>
<evidence type="ECO:0000313" key="11">
    <source>
        <dbReference type="Proteomes" id="UP000296034"/>
    </source>
</evidence>
<accession>A0A2P5SYM7</accession>
<proteinExistence type="inferred from homology"/>
<dbReference type="GO" id="GO:0004222">
    <property type="term" value="F:metalloendopeptidase activity"/>
    <property type="evidence" value="ECO:0007669"/>
    <property type="project" value="TreeGrafter"/>
</dbReference>
<dbReference type="OrthoDB" id="9805070at2"/>
<evidence type="ECO:0000256" key="7">
    <source>
        <dbReference type="ARBA" id="ARBA00022833"/>
    </source>
</evidence>
<dbReference type="InterPro" id="IPR016047">
    <property type="entry name" value="M23ase_b-sheet_dom"/>
</dbReference>
<comment type="subcellular location">
    <subcellularLocation>
        <location evidence="2">Cell membrane</location>
        <topology evidence="2">Single-pass membrane protein</topology>
    </subcellularLocation>
</comment>
<comment type="caution">
    <text evidence="10">The sequence shown here is derived from an EMBL/GenBank/DDBJ whole genome shotgun (WGS) entry which is preliminary data.</text>
</comment>
<evidence type="ECO:0000256" key="6">
    <source>
        <dbReference type="ARBA" id="ARBA00022801"/>
    </source>
</evidence>
<keyword evidence="5" id="KW-0479">Metal-binding</keyword>
<reference evidence="10 11" key="1">
    <citation type="journal article" date="2018" name="Genome Biol. Evol.">
        <title>Cladogenesis and Genomic Streamlining in Extracellular Endosymbionts of Tropical Stink Bugs.</title>
        <authorList>
            <person name="Otero-Bravo A."/>
            <person name="Goffredi S."/>
            <person name="Sabree Z.L."/>
        </authorList>
    </citation>
    <scope>NUCLEOTIDE SEQUENCE [LARGE SCALE GENOMIC DNA]</scope>
    <source>
        <strain evidence="10 11">SoET</strain>
    </source>
</reference>
<dbReference type="CDD" id="cd12797">
    <property type="entry name" value="M23_peptidase"/>
    <property type="match status" value="1"/>
</dbReference>
<organism evidence="10 11">
    <name type="scientific">Candidatus Pantoea edessiphila</name>
    <dbReference type="NCBI Taxonomy" id="2044610"/>
    <lineage>
        <taxon>Bacteria</taxon>
        <taxon>Pseudomonadati</taxon>
        <taxon>Pseudomonadota</taxon>
        <taxon>Gammaproteobacteria</taxon>
        <taxon>Enterobacterales</taxon>
        <taxon>Erwiniaceae</taxon>
        <taxon>Pantoea</taxon>
    </lineage>
</organism>